<organism evidence="2">
    <name type="scientific">Blastochloris viridis</name>
    <name type="common">Rhodopseudomonas viridis</name>
    <dbReference type="NCBI Taxonomy" id="1079"/>
    <lineage>
        <taxon>Bacteria</taxon>
        <taxon>Pseudomonadati</taxon>
        <taxon>Pseudomonadota</taxon>
        <taxon>Alphaproteobacteria</taxon>
        <taxon>Hyphomicrobiales</taxon>
        <taxon>Blastochloridaceae</taxon>
        <taxon>Blastochloris</taxon>
    </lineage>
</organism>
<dbReference type="AlphaFoldDB" id="A0A182D5B0"/>
<evidence type="ECO:0000256" key="1">
    <source>
        <dbReference type="SAM" id="MobiDB-lite"/>
    </source>
</evidence>
<protein>
    <submittedName>
        <fullName evidence="2">Uncharacterized protein</fullName>
    </submittedName>
</protein>
<evidence type="ECO:0000313" key="2">
    <source>
        <dbReference type="EMBL" id="BAS00092.1"/>
    </source>
</evidence>
<reference evidence="2" key="1">
    <citation type="journal article" date="2015" name="Genome Announc.">
        <title>Complete Genome Sequence of the Bacteriochlorophyll b-Producing Photosynthetic Bacterium Blastochloris viridis.</title>
        <authorList>
            <person name="Tsukatani Y."/>
            <person name="Hirose Y."/>
            <person name="Harada J."/>
            <person name="Misawa N."/>
            <person name="Mori K."/>
            <person name="Inoue K."/>
            <person name="Tamiaki H."/>
        </authorList>
    </citation>
    <scope>NUCLEOTIDE SEQUENCE [LARGE SCALE GENOMIC DNA]</scope>
    <source>
        <strain evidence="2">DSM 133</strain>
    </source>
</reference>
<name>A0A182D5B0_BLAVI</name>
<proteinExistence type="predicted"/>
<feature type="region of interest" description="Disordered" evidence="1">
    <location>
        <begin position="1"/>
        <end position="75"/>
    </location>
</feature>
<feature type="compositionally biased region" description="Basic residues" evidence="1">
    <location>
        <begin position="1"/>
        <end position="15"/>
    </location>
</feature>
<accession>A0A182D5B0</accession>
<gene>
    <name evidence="2" type="ORF">BV133_2498</name>
</gene>
<sequence>MQRHHAHLRPSRRGPARPGAVLAVASGQHASQGQADCGSGSGGHPARYSRQKQVAKAGTGGIGGHERHMASHLQNVAVPIFKRPCRSQS</sequence>
<dbReference type="EMBL" id="AP014854">
    <property type="protein sequence ID" value="BAS00092.1"/>
    <property type="molecule type" value="Genomic_DNA"/>
</dbReference>